<dbReference type="InterPro" id="IPR050490">
    <property type="entry name" value="Bact_solute-bd_prot1"/>
</dbReference>
<organism evidence="2 3">
    <name type="scientific">Plantactinospora siamensis</name>
    <dbReference type="NCBI Taxonomy" id="555372"/>
    <lineage>
        <taxon>Bacteria</taxon>
        <taxon>Bacillati</taxon>
        <taxon>Actinomycetota</taxon>
        <taxon>Actinomycetes</taxon>
        <taxon>Micromonosporales</taxon>
        <taxon>Micromonosporaceae</taxon>
        <taxon>Plantactinospora</taxon>
    </lineage>
</organism>
<evidence type="ECO:0000313" key="3">
    <source>
        <dbReference type="Proteomes" id="UP001589894"/>
    </source>
</evidence>
<dbReference type="Proteomes" id="UP001589894">
    <property type="component" value="Unassembled WGS sequence"/>
</dbReference>
<sequence length="429" mass="45357">MKRKLGVLAALTAGALVLTGCSSSGSNRSGGDTNAAEQTGTLRVLVANFPSNDQGTKTFAAIVDVFHKTYPKVKVESDFAPYDGMNQKISTSLAGGSPYDVISAGIGWVQPMADLGAIQSLTKLGVTKQSVEDSTNPAFVPPMLYKNDVYALPVIANPRVLAYSKSAFTKAGLDPTKPPQSLTELREYAKKLTIRDAGGRITQTGFDFWAPPSNYRQQFVAFMGALGGREFDGETPVFDSPAGVDALTTIRDMVSVDKSSTYGYQNSAQSALVTAGEAAMGFASPNVDCSSAGIGDRCKDLVYFTLKDKQEVQYVGGRTASVGGRTKLPQAALALAKAFTDPQVQVAVSKIDRGVPIGKDAGESECVKSNPASTIAWKDLDKGVFEFGGPTYLDFRAKFGPALDQVILGKAEPKKTLDDLKQVALSGGR</sequence>
<dbReference type="PANTHER" id="PTHR43649:SF12">
    <property type="entry name" value="DIACETYLCHITOBIOSE BINDING PROTEIN DASA"/>
    <property type="match status" value="1"/>
</dbReference>
<accession>A0ABV6NTI2</accession>
<dbReference type="PROSITE" id="PS51257">
    <property type="entry name" value="PROKAR_LIPOPROTEIN"/>
    <property type="match status" value="1"/>
</dbReference>
<name>A0ABV6NTI2_9ACTN</name>
<dbReference type="PANTHER" id="PTHR43649">
    <property type="entry name" value="ARABINOSE-BINDING PROTEIN-RELATED"/>
    <property type="match status" value="1"/>
</dbReference>
<gene>
    <name evidence="2" type="ORF">ACFFHU_07830</name>
</gene>
<dbReference type="Pfam" id="PF01547">
    <property type="entry name" value="SBP_bac_1"/>
    <property type="match status" value="1"/>
</dbReference>
<evidence type="ECO:0000256" key="1">
    <source>
        <dbReference type="SAM" id="SignalP"/>
    </source>
</evidence>
<dbReference type="InterPro" id="IPR006059">
    <property type="entry name" value="SBP"/>
</dbReference>
<keyword evidence="1" id="KW-0732">Signal</keyword>
<keyword evidence="3" id="KW-1185">Reference proteome</keyword>
<feature type="chain" id="PRO_5045965912" evidence="1">
    <location>
        <begin position="25"/>
        <end position="429"/>
    </location>
</feature>
<proteinExistence type="predicted"/>
<dbReference type="SUPFAM" id="SSF53850">
    <property type="entry name" value="Periplasmic binding protein-like II"/>
    <property type="match status" value="1"/>
</dbReference>
<dbReference type="Gene3D" id="3.40.190.10">
    <property type="entry name" value="Periplasmic binding protein-like II"/>
    <property type="match status" value="1"/>
</dbReference>
<feature type="signal peptide" evidence="1">
    <location>
        <begin position="1"/>
        <end position="24"/>
    </location>
</feature>
<dbReference type="RefSeq" id="WP_377337016.1">
    <property type="nucleotide sequence ID" value="NZ_JBHLUE010000004.1"/>
</dbReference>
<comment type="caution">
    <text evidence="2">The sequence shown here is derived from an EMBL/GenBank/DDBJ whole genome shotgun (WGS) entry which is preliminary data.</text>
</comment>
<evidence type="ECO:0000313" key="2">
    <source>
        <dbReference type="EMBL" id="MFC0564075.1"/>
    </source>
</evidence>
<dbReference type="EMBL" id="JBHLUE010000004">
    <property type="protein sequence ID" value="MFC0564075.1"/>
    <property type="molecule type" value="Genomic_DNA"/>
</dbReference>
<protein>
    <submittedName>
        <fullName evidence="2">Extracellular solute-binding protein</fullName>
    </submittedName>
</protein>
<reference evidence="2 3" key="1">
    <citation type="submission" date="2024-09" db="EMBL/GenBank/DDBJ databases">
        <authorList>
            <person name="Sun Q."/>
            <person name="Mori K."/>
        </authorList>
    </citation>
    <scope>NUCLEOTIDE SEQUENCE [LARGE SCALE GENOMIC DNA]</scope>
    <source>
        <strain evidence="2 3">TBRC 2205</strain>
    </source>
</reference>